<dbReference type="Proteomes" id="UP000079169">
    <property type="component" value="Unplaced"/>
</dbReference>
<reference evidence="2" key="1">
    <citation type="submission" date="2025-08" db="UniProtKB">
        <authorList>
            <consortium name="RefSeq"/>
        </authorList>
    </citation>
    <scope>IDENTIFICATION</scope>
</reference>
<name>A0A1S3DKQ9_DIACI</name>
<gene>
    <name evidence="2" type="primary">LOC103519701</name>
</gene>
<dbReference type="AlphaFoldDB" id="A0A1S3DKQ9"/>
<dbReference type="GeneID" id="103519701"/>
<evidence type="ECO:0000313" key="1">
    <source>
        <dbReference type="Proteomes" id="UP000079169"/>
    </source>
</evidence>
<dbReference type="PaxDb" id="121845-A0A1S3DKQ9"/>
<dbReference type="KEGG" id="dci:103519701"/>
<sequence length="132" mass="15285">MLHALVTEVLTIYPEEPMLTEIEVLVMTRIQELNSQNATRTQKYQQLCQGQGARSIKLLSTLKCYYLRHTRSLYLLIAPAKVEQLNVDPEILLFHDILTDNQMEMLKNASMPHEYQLWSSLSPQDYAMSIIS</sequence>
<dbReference type="RefSeq" id="XP_008483013.2">
    <property type="nucleotide sequence ID" value="XM_008484791.3"/>
</dbReference>
<accession>A0A1S3DKQ9</accession>
<proteinExistence type="predicted"/>
<keyword evidence="1" id="KW-1185">Reference proteome</keyword>
<protein>
    <submittedName>
        <fullName evidence="2">Prolyl 4-hydroxylase subunit alpha-1-like</fullName>
    </submittedName>
</protein>
<evidence type="ECO:0000313" key="2">
    <source>
        <dbReference type="RefSeq" id="XP_008483013.2"/>
    </source>
</evidence>
<organism evidence="1 2">
    <name type="scientific">Diaphorina citri</name>
    <name type="common">Asian citrus psyllid</name>
    <dbReference type="NCBI Taxonomy" id="121845"/>
    <lineage>
        <taxon>Eukaryota</taxon>
        <taxon>Metazoa</taxon>
        <taxon>Ecdysozoa</taxon>
        <taxon>Arthropoda</taxon>
        <taxon>Hexapoda</taxon>
        <taxon>Insecta</taxon>
        <taxon>Pterygota</taxon>
        <taxon>Neoptera</taxon>
        <taxon>Paraneoptera</taxon>
        <taxon>Hemiptera</taxon>
        <taxon>Sternorrhyncha</taxon>
        <taxon>Psylloidea</taxon>
        <taxon>Psyllidae</taxon>
        <taxon>Diaphorininae</taxon>
        <taxon>Diaphorina</taxon>
    </lineage>
</organism>
<dbReference type="STRING" id="121845.A0A1S3DKQ9"/>